<dbReference type="AlphaFoldDB" id="A0A5N5SN78"/>
<comment type="caution">
    <text evidence="2">The sequence shown here is derived from an EMBL/GenBank/DDBJ whole genome shotgun (WGS) entry which is preliminary data.</text>
</comment>
<evidence type="ECO:0000256" key="1">
    <source>
        <dbReference type="SAM" id="Coils"/>
    </source>
</evidence>
<organism evidence="2 3">
    <name type="scientific">Armadillidium nasatum</name>
    <dbReference type="NCBI Taxonomy" id="96803"/>
    <lineage>
        <taxon>Eukaryota</taxon>
        <taxon>Metazoa</taxon>
        <taxon>Ecdysozoa</taxon>
        <taxon>Arthropoda</taxon>
        <taxon>Crustacea</taxon>
        <taxon>Multicrustacea</taxon>
        <taxon>Malacostraca</taxon>
        <taxon>Eumalacostraca</taxon>
        <taxon>Peracarida</taxon>
        <taxon>Isopoda</taxon>
        <taxon>Oniscidea</taxon>
        <taxon>Crinocheta</taxon>
        <taxon>Armadillidiidae</taxon>
        <taxon>Armadillidium</taxon>
    </lineage>
</organism>
<keyword evidence="3" id="KW-1185">Reference proteome</keyword>
<dbReference type="Proteomes" id="UP000326759">
    <property type="component" value="Unassembled WGS sequence"/>
</dbReference>
<feature type="non-terminal residue" evidence="2">
    <location>
        <position position="1"/>
    </location>
</feature>
<protein>
    <submittedName>
        <fullName evidence="2">Uncharacterized protein</fullName>
    </submittedName>
</protein>
<proteinExistence type="predicted"/>
<reference evidence="2 3" key="1">
    <citation type="journal article" date="2019" name="PLoS Biol.">
        <title>Sex chromosomes control vertical transmission of feminizing Wolbachia symbionts in an isopod.</title>
        <authorList>
            <person name="Becking T."/>
            <person name="Chebbi M.A."/>
            <person name="Giraud I."/>
            <person name="Moumen B."/>
            <person name="Laverre T."/>
            <person name="Caubet Y."/>
            <person name="Peccoud J."/>
            <person name="Gilbert C."/>
            <person name="Cordaux R."/>
        </authorList>
    </citation>
    <scope>NUCLEOTIDE SEQUENCE [LARGE SCALE GENOMIC DNA]</scope>
    <source>
        <strain evidence="2">ANa2</strain>
        <tissue evidence="2">Whole body excluding digestive tract and cuticle</tissue>
    </source>
</reference>
<sequence length="164" mass="19066">LQTKLRKLTSDLKGRNIGDKSESYRLMIIEHEEEVEALNNKISFLETKNKNLEAKLKVANVQLCAARKNKVPQIYRHVTPRIDSGIRRSRISKSLTNIHQAVEGSSRAVTPMHKRPVSKNEWFSQERESSNLSTPRDDINSLVTFKWLYFEYILLTCDNFIFNT</sequence>
<gene>
    <name evidence="2" type="ORF">Anas_05334</name>
</gene>
<dbReference type="OrthoDB" id="6375252at2759"/>
<feature type="coiled-coil region" evidence="1">
    <location>
        <begin position="21"/>
        <end position="62"/>
    </location>
</feature>
<keyword evidence="1" id="KW-0175">Coiled coil</keyword>
<evidence type="ECO:0000313" key="2">
    <source>
        <dbReference type="EMBL" id="KAB7495417.1"/>
    </source>
</evidence>
<name>A0A5N5SN78_9CRUS</name>
<accession>A0A5N5SN78</accession>
<dbReference type="EMBL" id="SEYY01022632">
    <property type="protein sequence ID" value="KAB7495417.1"/>
    <property type="molecule type" value="Genomic_DNA"/>
</dbReference>
<evidence type="ECO:0000313" key="3">
    <source>
        <dbReference type="Proteomes" id="UP000326759"/>
    </source>
</evidence>